<dbReference type="InterPro" id="IPR037294">
    <property type="entry name" value="ABC_BtuC-like"/>
</dbReference>
<dbReference type="AlphaFoldDB" id="A0A561B7Q0"/>
<feature type="transmembrane region" description="Helical" evidence="8">
    <location>
        <begin position="169"/>
        <end position="191"/>
    </location>
</feature>
<name>A0A561B7Q0_9ACTN</name>
<evidence type="ECO:0000256" key="2">
    <source>
        <dbReference type="ARBA" id="ARBA00007935"/>
    </source>
</evidence>
<dbReference type="GO" id="GO:0005886">
    <property type="term" value="C:plasma membrane"/>
    <property type="evidence" value="ECO:0007669"/>
    <property type="project" value="UniProtKB-SubCell"/>
</dbReference>
<accession>A0A561B7Q0</accession>
<evidence type="ECO:0000313" key="9">
    <source>
        <dbReference type="EMBL" id="TWD74981.1"/>
    </source>
</evidence>
<evidence type="ECO:0000256" key="3">
    <source>
        <dbReference type="ARBA" id="ARBA00022448"/>
    </source>
</evidence>
<evidence type="ECO:0000256" key="7">
    <source>
        <dbReference type="ARBA" id="ARBA00023136"/>
    </source>
</evidence>
<feature type="transmembrane region" description="Helical" evidence="8">
    <location>
        <begin position="258"/>
        <end position="280"/>
    </location>
</feature>
<protein>
    <submittedName>
        <fullName evidence="9">Iron complex transport system permease protein</fullName>
    </submittedName>
</protein>
<feature type="transmembrane region" description="Helical" evidence="8">
    <location>
        <begin position="330"/>
        <end position="351"/>
    </location>
</feature>
<evidence type="ECO:0000256" key="6">
    <source>
        <dbReference type="ARBA" id="ARBA00022989"/>
    </source>
</evidence>
<gene>
    <name evidence="9" type="ORF">FB561_6416</name>
</gene>
<keyword evidence="6 8" id="KW-1133">Transmembrane helix</keyword>
<evidence type="ECO:0000256" key="5">
    <source>
        <dbReference type="ARBA" id="ARBA00022692"/>
    </source>
</evidence>
<sequence>MTATEQVTAADQVTTVKPRPIVLSVVFALAAVAIAVVSLSIGTTKLPVADVVDVLLGGGRSGTRLIVLELRLPRVATGLLVGIAFAVSGALLQTLSRNPLASPDIVGVNSGAAAAAVAVIVLAGTGGGNISGFAAKVGIPTAAVVGGLLATLVVGLLSIQRGVVDAGRVVLIGVGVAAAANSLVAWLLVIGDVTDAGRAAAWLAGSLNARTWSDAVPVGLAVLVLLPVALMFNRSLEALVLGDDVASSLGVRVSRVRIVLLVIATVLAAMATAGAGPIAFVALVAPQIAQRLAKSDRPPLMTTAMLGALFVTAADLVARNGLELLQVGPYELPVGIVTAACGAPYLLHLIGRQQKGR</sequence>
<comment type="caution">
    <text evidence="9">The sequence shown here is derived from an EMBL/GenBank/DDBJ whole genome shotgun (WGS) entry which is preliminary data.</text>
</comment>
<keyword evidence="5 8" id="KW-0812">Transmembrane</keyword>
<dbReference type="RefSeq" id="WP_238335250.1">
    <property type="nucleotide sequence ID" value="NZ_VIVK01000002.1"/>
</dbReference>
<feature type="transmembrane region" description="Helical" evidence="8">
    <location>
        <begin position="137"/>
        <end position="157"/>
    </location>
</feature>
<dbReference type="Pfam" id="PF01032">
    <property type="entry name" value="FecCD"/>
    <property type="match status" value="1"/>
</dbReference>
<feature type="transmembrane region" description="Helical" evidence="8">
    <location>
        <begin position="21"/>
        <end position="41"/>
    </location>
</feature>
<evidence type="ECO:0000256" key="8">
    <source>
        <dbReference type="SAM" id="Phobius"/>
    </source>
</evidence>
<dbReference type="Proteomes" id="UP000318380">
    <property type="component" value="Unassembled WGS sequence"/>
</dbReference>
<evidence type="ECO:0000256" key="1">
    <source>
        <dbReference type="ARBA" id="ARBA00004651"/>
    </source>
</evidence>
<dbReference type="CDD" id="cd06550">
    <property type="entry name" value="TM_ABC_iron-siderophores_like"/>
    <property type="match status" value="1"/>
</dbReference>
<keyword evidence="7 8" id="KW-0472">Membrane</keyword>
<keyword evidence="3" id="KW-0813">Transport</keyword>
<dbReference type="GO" id="GO:0033214">
    <property type="term" value="P:siderophore-iron import into cell"/>
    <property type="evidence" value="ECO:0007669"/>
    <property type="project" value="TreeGrafter"/>
</dbReference>
<organism evidence="9 10">
    <name type="scientific">Kribbella amoyensis</name>
    <dbReference type="NCBI Taxonomy" id="996641"/>
    <lineage>
        <taxon>Bacteria</taxon>
        <taxon>Bacillati</taxon>
        <taxon>Actinomycetota</taxon>
        <taxon>Actinomycetes</taxon>
        <taxon>Propionibacteriales</taxon>
        <taxon>Kribbellaceae</taxon>
        <taxon>Kribbella</taxon>
    </lineage>
</organism>
<evidence type="ECO:0000313" key="10">
    <source>
        <dbReference type="Proteomes" id="UP000318380"/>
    </source>
</evidence>
<dbReference type="PANTHER" id="PTHR30472:SF24">
    <property type="entry name" value="FERRIC ENTEROBACTIN TRANSPORT SYSTEM PERMEASE PROTEIN FEPG"/>
    <property type="match status" value="1"/>
</dbReference>
<comment type="subcellular location">
    <subcellularLocation>
        <location evidence="1">Cell membrane</location>
        <topology evidence="1">Multi-pass membrane protein</topology>
    </subcellularLocation>
</comment>
<keyword evidence="4" id="KW-1003">Cell membrane</keyword>
<proteinExistence type="inferred from homology"/>
<dbReference type="EMBL" id="VIVK01000002">
    <property type="protein sequence ID" value="TWD74981.1"/>
    <property type="molecule type" value="Genomic_DNA"/>
</dbReference>
<dbReference type="PANTHER" id="PTHR30472">
    <property type="entry name" value="FERRIC ENTEROBACTIN TRANSPORT SYSTEM PERMEASE PROTEIN"/>
    <property type="match status" value="1"/>
</dbReference>
<dbReference type="SUPFAM" id="SSF81345">
    <property type="entry name" value="ABC transporter involved in vitamin B12 uptake, BtuC"/>
    <property type="match status" value="1"/>
</dbReference>
<reference evidence="9 10" key="1">
    <citation type="submission" date="2019-06" db="EMBL/GenBank/DDBJ databases">
        <title>Sequencing the genomes of 1000 actinobacteria strains.</title>
        <authorList>
            <person name="Klenk H.-P."/>
        </authorList>
    </citation>
    <scope>NUCLEOTIDE SEQUENCE [LARGE SCALE GENOMIC DNA]</scope>
    <source>
        <strain evidence="9 10">DSM 24683</strain>
    </source>
</reference>
<evidence type="ECO:0000256" key="4">
    <source>
        <dbReference type="ARBA" id="ARBA00022475"/>
    </source>
</evidence>
<dbReference type="InterPro" id="IPR000522">
    <property type="entry name" value="ABC_transptr_permease_BtuC"/>
</dbReference>
<dbReference type="Gene3D" id="1.10.3470.10">
    <property type="entry name" value="ABC transporter involved in vitamin B12 uptake, BtuC"/>
    <property type="match status" value="1"/>
</dbReference>
<keyword evidence="10" id="KW-1185">Reference proteome</keyword>
<feature type="transmembrane region" description="Helical" evidence="8">
    <location>
        <begin position="105"/>
        <end position="125"/>
    </location>
</feature>
<feature type="transmembrane region" description="Helical" evidence="8">
    <location>
        <begin position="75"/>
        <end position="93"/>
    </location>
</feature>
<dbReference type="GO" id="GO:0022857">
    <property type="term" value="F:transmembrane transporter activity"/>
    <property type="evidence" value="ECO:0007669"/>
    <property type="project" value="InterPro"/>
</dbReference>
<comment type="similarity">
    <text evidence="2">Belongs to the binding-protein-dependent transport system permease family. FecCD subfamily.</text>
</comment>
<feature type="transmembrane region" description="Helical" evidence="8">
    <location>
        <begin position="211"/>
        <end position="232"/>
    </location>
</feature>